<sequence>MSSENVYEVTDYIRGWYQDQEQYHCLYCSQTFKEGLIYPYETLQQTAQHAIQQHVTTVHGGAFQGLLSLGRTASGLSEMQQEILTLFGQNLKDPAIAQRLGVSTSTIRNYRFKLREKERQARVFTSLMTLLETTPCLPPHQGATMLDDRYQITAEERQRVLATYLDADGFVQQFPSKEKRKIIILSEFSQDFDPQKNYSEKAVNDILKRRIADFATVRRYLIEYGFLKRTKDGQTYWRS</sequence>
<organism evidence="4 5">
    <name type="scientific">Enterococcus canis</name>
    <dbReference type="NCBI Taxonomy" id="214095"/>
    <lineage>
        <taxon>Bacteria</taxon>
        <taxon>Bacillati</taxon>
        <taxon>Bacillota</taxon>
        <taxon>Bacilli</taxon>
        <taxon>Lactobacillales</taxon>
        <taxon>Enterococcaceae</taxon>
        <taxon>Enterococcus</taxon>
    </lineage>
</organism>
<dbReference type="SMART" id="SM00421">
    <property type="entry name" value="HTH_LUXR"/>
    <property type="match status" value="1"/>
</dbReference>
<dbReference type="InterPro" id="IPR000792">
    <property type="entry name" value="Tscrpt_reg_LuxR_C"/>
</dbReference>
<evidence type="ECO:0000256" key="2">
    <source>
        <dbReference type="ARBA" id="ARBA00023163"/>
    </source>
</evidence>
<dbReference type="AlphaFoldDB" id="A0A1L8RCM7"/>
<dbReference type="GO" id="GO:0006355">
    <property type="term" value="P:regulation of DNA-templated transcription"/>
    <property type="evidence" value="ECO:0007669"/>
    <property type="project" value="InterPro"/>
</dbReference>
<name>A0A1L8RCM7_9ENTE</name>
<gene>
    <name evidence="4" type="ORF">RU97_GL002656</name>
</gene>
<proteinExistence type="predicted"/>
<keyword evidence="2" id="KW-0804">Transcription</keyword>
<dbReference type="EMBL" id="JXKH01000009">
    <property type="protein sequence ID" value="OJG17485.1"/>
    <property type="molecule type" value="Genomic_DNA"/>
</dbReference>
<dbReference type="InterPro" id="IPR018656">
    <property type="entry name" value="DUF2087"/>
</dbReference>
<dbReference type="GO" id="GO:0003677">
    <property type="term" value="F:DNA binding"/>
    <property type="evidence" value="ECO:0007669"/>
    <property type="project" value="InterPro"/>
</dbReference>
<dbReference type="Pfam" id="PF09860">
    <property type="entry name" value="DUF2087"/>
    <property type="match status" value="1"/>
</dbReference>
<evidence type="ECO:0000259" key="3">
    <source>
        <dbReference type="SMART" id="SM00421"/>
    </source>
</evidence>
<keyword evidence="5" id="KW-1185">Reference proteome</keyword>
<dbReference type="Gene3D" id="1.10.10.10">
    <property type="entry name" value="Winged helix-like DNA-binding domain superfamily/Winged helix DNA-binding domain"/>
    <property type="match status" value="1"/>
</dbReference>
<dbReference type="STRING" id="214095.RU97_GL002656"/>
<dbReference type="InterPro" id="IPR016032">
    <property type="entry name" value="Sig_transdc_resp-reg_C-effctor"/>
</dbReference>
<keyword evidence="1" id="KW-0805">Transcription regulation</keyword>
<dbReference type="Proteomes" id="UP000181884">
    <property type="component" value="Unassembled WGS sequence"/>
</dbReference>
<reference evidence="4 5" key="1">
    <citation type="submission" date="2014-12" db="EMBL/GenBank/DDBJ databases">
        <title>Draft genome sequences of 29 type strains of Enterococci.</title>
        <authorList>
            <person name="Zhong Z."/>
            <person name="Sun Z."/>
            <person name="Liu W."/>
            <person name="Zhang W."/>
            <person name="Zhang H."/>
        </authorList>
    </citation>
    <scope>NUCLEOTIDE SEQUENCE [LARGE SCALE GENOMIC DNA]</scope>
    <source>
        <strain evidence="4 5">DSM 17029</strain>
    </source>
</reference>
<accession>A0A1L8RCM7</accession>
<feature type="domain" description="HTH luxR-type" evidence="3">
    <location>
        <begin position="73"/>
        <end position="125"/>
    </location>
</feature>
<evidence type="ECO:0000313" key="5">
    <source>
        <dbReference type="Proteomes" id="UP000181884"/>
    </source>
</evidence>
<evidence type="ECO:0000313" key="4">
    <source>
        <dbReference type="EMBL" id="OJG17485.1"/>
    </source>
</evidence>
<protein>
    <submittedName>
        <fullName evidence="4">Transcriptional regulator</fullName>
    </submittedName>
</protein>
<dbReference type="RefSeq" id="WP_067396131.1">
    <property type="nucleotide sequence ID" value="NZ_JXKH01000009.1"/>
</dbReference>
<dbReference type="InterPro" id="IPR036388">
    <property type="entry name" value="WH-like_DNA-bd_sf"/>
</dbReference>
<dbReference type="SUPFAM" id="SSF46894">
    <property type="entry name" value="C-terminal effector domain of the bipartite response regulators"/>
    <property type="match status" value="1"/>
</dbReference>
<comment type="caution">
    <text evidence="4">The sequence shown here is derived from an EMBL/GenBank/DDBJ whole genome shotgun (WGS) entry which is preliminary data.</text>
</comment>
<evidence type="ECO:0000256" key="1">
    <source>
        <dbReference type="ARBA" id="ARBA00023015"/>
    </source>
</evidence>